<dbReference type="Gene3D" id="1.20.58.790">
    <property type="match status" value="1"/>
</dbReference>
<dbReference type="Gene3D" id="1.20.58.780">
    <property type="match status" value="1"/>
</dbReference>
<proteinExistence type="predicted"/>
<evidence type="ECO:0000313" key="2">
    <source>
        <dbReference type="EMBL" id="MBE4907086.1"/>
    </source>
</evidence>
<protein>
    <recommendedName>
        <fullName evidence="1">SbsC C-terminal domain-containing protein</fullName>
    </recommendedName>
</protein>
<keyword evidence="3" id="KW-1185">Reference proteome</keyword>
<name>A0ABR9QF12_9BACI</name>
<accession>A0ABR9QF12</accession>
<comment type="caution">
    <text evidence="2">The sequence shown here is derived from an EMBL/GenBank/DDBJ whole genome shotgun (WGS) entry which is preliminary data.</text>
</comment>
<organism evidence="2 3">
    <name type="scientific">Litchfieldia luteola</name>
    <dbReference type="NCBI Taxonomy" id="682179"/>
    <lineage>
        <taxon>Bacteria</taxon>
        <taxon>Bacillati</taxon>
        <taxon>Bacillota</taxon>
        <taxon>Bacilli</taxon>
        <taxon>Bacillales</taxon>
        <taxon>Bacillaceae</taxon>
        <taxon>Litchfieldia</taxon>
    </lineage>
</organism>
<dbReference type="Pfam" id="PF18058">
    <property type="entry name" value="SbsC_C"/>
    <property type="match status" value="1"/>
</dbReference>
<gene>
    <name evidence="2" type="ORF">IMZ08_03315</name>
</gene>
<sequence>MFQKSILIVLVVLFIGALPKATYATSEHIYEEEKLLMDAHALVLQAESFSGSLRWAISIEGTADGRTIPWDFYNGAVTTYKAAKQALTQLPNSPEKEQLMNRLEANVYTLISTEKGNVGRAVAYIDAVSAGQKIDKARLALEGKLANNILDDEAERLYHSLSNEIKKQAYLLDRVYGKTTRDFIRDQYKYSAEAVKTKLLYPISIKMSLDNASNFTEMKDFRQASDNLKSASGLMRTGIVRGFLERNPTPTSIQGHLETRYKLLANEIPMFMMFSLIDKDSGVNNSEIYKGRNYTNTSSELLNEADEIVIRLFERAAFSEVAVTSGLTQSDYIVKDFNNYDITINLNEFKNSGLTQQLDSLSLKIKITDDAGNIREQSYHYNVSSQ</sequence>
<evidence type="ECO:0000313" key="3">
    <source>
        <dbReference type="Proteomes" id="UP001516662"/>
    </source>
</evidence>
<dbReference type="RefSeq" id="WP_193534562.1">
    <property type="nucleotide sequence ID" value="NZ_JADCLJ010000007.1"/>
</dbReference>
<dbReference type="EMBL" id="JADCLJ010000007">
    <property type="protein sequence ID" value="MBE4907086.1"/>
    <property type="molecule type" value="Genomic_DNA"/>
</dbReference>
<evidence type="ECO:0000259" key="1">
    <source>
        <dbReference type="Pfam" id="PF18058"/>
    </source>
</evidence>
<dbReference type="InterPro" id="IPR041378">
    <property type="entry name" value="S-layer_SbsC_C"/>
</dbReference>
<feature type="domain" description="SbsC C-terminal" evidence="1">
    <location>
        <begin position="55"/>
        <end position="193"/>
    </location>
</feature>
<reference evidence="2 3" key="1">
    <citation type="submission" date="2020-10" db="EMBL/GenBank/DDBJ databases">
        <title>Bacillus sp. HD4P25, an endophyte from a halophyte.</title>
        <authorList>
            <person name="Sun J.-Q."/>
        </authorList>
    </citation>
    <scope>NUCLEOTIDE SEQUENCE [LARGE SCALE GENOMIC DNA]</scope>
    <source>
        <strain evidence="2 3">YIM 93174</strain>
    </source>
</reference>
<dbReference type="Proteomes" id="UP001516662">
    <property type="component" value="Unassembled WGS sequence"/>
</dbReference>